<proteinExistence type="predicted"/>
<dbReference type="AlphaFoldDB" id="A0A380MP11"/>
<dbReference type="SUPFAM" id="SSF48613">
    <property type="entry name" value="Heme oxygenase-like"/>
    <property type="match status" value="1"/>
</dbReference>
<dbReference type="OrthoDB" id="34166at2"/>
<evidence type="ECO:0000313" key="2">
    <source>
        <dbReference type="EMBL" id="SUO94359.1"/>
    </source>
</evidence>
<dbReference type="InterPro" id="IPR016084">
    <property type="entry name" value="Haem_Oase-like_multi-hlx"/>
</dbReference>
<dbReference type="GO" id="GO:0016301">
    <property type="term" value="F:kinase activity"/>
    <property type="evidence" value="ECO:0007669"/>
    <property type="project" value="UniProtKB-KW"/>
</dbReference>
<sequence length="58" mass="6956">MVGLLDMEFKTLRQNCPNWQDYIQHAFVHQLINGTLPHEAFLTYLQQDFLFLLQFTRA</sequence>
<accession>A0A380MP11</accession>
<keyword evidence="3" id="KW-1185">Reference proteome</keyword>
<evidence type="ECO:0000259" key="1">
    <source>
        <dbReference type="Pfam" id="PF03070"/>
    </source>
</evidence>
<reference evidence="2 3" key="1">
    <citation type="submission" date="2018-06" db="EMBL/GenBank/DDBJ databases">
        <authorList>
            <consortium name="Pathogen Informatics"/>
            <person name="Doyle S."/>
        </authorList>
    </citation>
    <scope>NUCLEOTIDE SEQUENCE [LARGE SCALE GENOMIC DNA]</scope>
    <source>
        <strain evidence="2 3">NCTC13337</strain>
    </source>
</reference>
<dbReference type="Proteomes" id="UP000254601">
    <property type="component" value="Unassembled WGS sequence"/>
</dbReference>
<dbReference type="Gene3D" id="1.20.910.10">
    <property type="entry name" value="Heme oxygenase-like"/>
    <property type="match status" value="1"/>
</dbReference>
<feature type="domain" description="Thiaminase-2/PQQC" evidence="1">
    <location>
        <begin position="17"/>
        <end position="57"/>
    </location>
</feature>
<gene>
    <name evidence="2" type="ORF">NCTC13337_00690</name>
</gene>
<name>A0A380MP11_9GAMM</name>
<evidence type="ECO:0000313" key="3">
    <source>
        <dbReference type="Proteomes" id="UP000254601"/>
    </source>
</evidence>
<dbReference type="Pfam" id="PF03070">
    <property type="entry name" value="TENA_THI-4"/>
    <property type="match status" value="1"/>
</dbReference>
<protein>
    <submittedName>
        <fullName evidence="2">Multifunctional hydroxymethylpyrimidine phosphokinase/4-amino-5-aminomethyl-2-methylpyrimidine hydrolase</fullName>
    </submittedName>
</protein>
<keyword evidence="2" id="KW-0378">Hydrolase</keyword>
<dbReference type="InterPro" id="IPR004305">
    <property type="entry name" value="Thiaminase-2/PQQC"/>
</dbReference>
<keyword evidence="2" id="KW-0418">Kinase</keyword>
<dbReference type="EMBL" id="UHIC01000001">
    <property type="protein sequence ID" value="SUO94359.1"/>
    <property type="molecule type" value="Genomic_DNA"/>
</dbReference>
<organism evidence="2 3">
    <name type="scientific">Suttonella ornithocola</name>
    <dbReference type="NCBI Taxonomy" id="279832"/>
    <lineage>
        <taxon>Bacteria</taxon>
        <taxon>Pseudomonadati</taxon>
        <taxon>Pseudomonadota</taxon>
        <taxon>Gammaproteobacteria</taxon>
        <taxon>Cardiobacteriales</taxon>
        <taxon>Cardiobacteriaceae</taxon>
        <taxon>Suttonella</taxon>
    </lineage>
</organism>
<keyword evidence="2" id="KW-0808">Transferase</keyword>
<dbReference type="GO" id="GO:0016787">
    <property type="term" value="F:hydrolase activity"/>
    <property type="evidence" value="ECO:0007669"/>
    <property type="project" value="UniProtKB-KW"/>
</dbReference>